<keyword evidence="3" id="KW-1185">Reference proteome</keyword>
<organism evidence="2 3">
    <name type="scientific">Puccinia striiformis</name>
    <dbReference type="NCBI Taxonomy" id="27350"/>
    <lineage>
        <taxon>Eukaryota</taxon>
        <taxon>Fungi</taxon>
        <taxon>Dikarya</taxon>
        <taxon>Basidiomycota</taxon>
        <taxon>Pucciniomycotina</taxon>
        <taxon>Pucciniomycetes</taxon>
        <taxon>Pucciniales</taxon>
        <taxon>Pucciniaceae</taxon>
        <taxon>Puccinia</taxon>
    </lineage>
</organism>
<dbReference type="OrthoDB" id="2517785at2759"/>
<gene>
    <name evidence="2" type="ORF">PSHT_14789</name>
</gene>
<feature type="compositionally biased region" description="Basic residues" evidence="1">
    <location>
        <begin position="91"/>
        <end position="101"/>
    </location>
</feature>
<dbReference type="AlphaFoldDB" id="A0A2S4UIA8"/>
<feature type="compositionally biased region" description="Polar residues" evidence="1">
    <location>
        <begin position="1"/>
        <end position="37"/>
    </location>
</feature>
<proteinExistence type="predicted"/>
<evidence type="ECO:0000313" key="2">
    <source>
        <dbReference type="EMBL" id="POV97048.1"/>
    </source>
</evidence>
<reference evidence="2 3" key="1">
    <citation type="submission" date="2017-12" db="EMBL/GenBank/DDBJ databases">
        <title>Gene loss provides genomic basis for host adaptation in cereal stripe rust fungi.</title>
        <authorList>
            <person name="Xia C."/>
        </authorList>
    </citation>
    <scope>NUCLEOTIDE SEQUENCE [LARGE SCALE GENOMIC DNA]</scope>
    <source>
        <strain evidence="2 3">93TX-2</strain>
    </source>
</reference>
<reference evidence="3" key="2">
    <citation type="journal article" date="2018" name="BMC Genomics">
        <title>Genomic insights into host adaptation between the wheat stripe rust pathogen (Puccinia striiformis f. sp. tritici) and the barley stripe rust pathogen (Puccinia striiformis f. sp. hordei).</title>
        <authorList>
            <person name="Xia C."/>
            <person name="Wang M."/>
            <person name="Yin C."/>
            <person name="Cornejo O.E."/>
            <person name="Hulbert S.H."/>
            <person name="Chen X."/>
        </authorList>
    </citation>
    <scope>NUCLEOTIDE SEQUENCE [LARGE SCALE GENOMIC DNA]</scope>
    <source>
        <strain evidence="3">93TX-2</strain>
    </source>
</reference>
<evidence type="ECO:0000313" key="3">
    <source>
        <dbReference type="Proteomes" id="UP000238274"/>
    </source>
</evidence>
<name>A0A2S4UIA8_9BASI</name>
<dbReference type="Proteomes" id="UP000238274">
    <property type="component" value="Unassembled WGS sequence"/>
</dbReference>
<reference evidence="3" key="3">
    <citation type="journal article" date="2018" name="Mol. Plant Microbe Interact.">
        <title>Genome sequence resources for the wheat stripe rust pathogen (Puccinia striiformis f. sp. tritici) and the barley stripe rust pathogen (Puccinia striiformis f. sp. hordei).</title>
        <authorList>
            <person name="Xia C."/>
            <person name="Wang M."/>
            <person name="Yin C."/>
            <person name="Cornejo O.E."/>
            <person name="Hulbert S.H."/>
            <person name="Chen X."/>
        </authorList>
    </citation>
    <scope>NUCLEOTIDE SEQUENCE [LARGE SCALE GENOMIC DNA]</scope>
    <source>
        <strain evidence="3">93TX-2</strain>
    </source>
</reference>
<dbReference type="EMBL" id="PKSM01000347">
    <property type="protein sequence ID" value="POV97048.1"/>
    <property type="molecule type" value="Genomic_DNA"/>
</dbReference>
<sequence>MARSSATPRQTPSRLPSRQSNRIRTPSQSASNFVRPSQDSRRSITHPTCTPEPFPNHESEIDSSPQSTQPSKKTSKKRTRNLSSTHQTPTSKHKSKRKKKNMVIDSDEGDGVIDLAQDSDAANFKVRQPNNKKPSPLDNIRDYFGPAYHANITDTVRFSVSFCFFLKVSS</sequence>
<accession>A0A2S4UIA8</accession>
<feature type="region of interest" description="Disordered" evidence="1">
    <location>
        <begin position="1"/>
        <end position="111"/>
    </location>
</feature>
<protein>
    <submittedName>
        <fullName evidence="2">Uncharacterized protein</fullName>
    </submittedName>
</protein>
<feature type="compositionally biased region" description="Low complexity" evidence="1">
    <location>
        <begin position="63"/>
        <end position="72"/>
    </location>
</feature>
<dbReference type="VEuPathDB" id="FungiDB:PSHT_14789"/>
<comment type="caution">
    <text evidence="2">The sequence shown here is derived from an EMBL/GenBank/DDBJ whole genome shotgun (WGS) entry which is preliminary data.</text>
</comment>
<evidence type="ECO:0000256" key="1">
    <source>
        <dbReference type="SAM" id="MobiDB-lite"/>
    </source>
</evidence>